<feature type="compositionally biased region" description="Basic and acidic residues" evidence="1">
    <location>
        <begin position="274"/>
        <end position="286"/>
    </location>
</feature>
<evidence type="ECO:0000256" key="2">
    <source>
        <dbReference type="SAM" id="Phobius"/>
    </source>
</evidence>
<dbReference type="EMBL" id="CP008889">
    <property type="protein sequence ID" value="AIF39775.1"/>
    <property type="molecule type" value="Genomic_DNA"/>
</dbReference>
<dbReference type="RefSeq" id="WP_038566302.1">
    <property type="nucleotide sequence ID" value="NZ_CAKZHM010000074.1"/>
</dbReference>
<accession>A0A075JDP9</accession>
<reference evidence="4 5" key="1">
    <citation type="submission" date="2014-07" db="EMBL/GenBank/DDBJ databases">
        <title>Genome Sequencing of Dermacoccus nishinomiyaensis.</title>
        <authorList>
            <person name="Hong K.W."/>
            <person name="Chan K.G."/>
        </authorList>
    </citation>
    <scope>NUCLEOTIDE SEQUENCE [LARGE SCALE GENOMIC DNA]</scope>
    <source>
        <strain evidence="4 5">M25</strain>
    </source>
</reference>
<feature type="domain" description="PPM-type phosphatase" evidence="3">
    <location>
        <begin position="6"/>
        <end position="241"/>
    </location>
</feature>
<dbReference type="Proteomes" id="UP000027986">
    <property type="component" value="Chromosome"/>
</dbReference>
<evidence type="ECO:0000313" key="5">
    <source>
        <dbReference type="Proteomes" id="UP000027986"/>
    </source>
</evidence>
<dbReference type="PANTHER" id="PTHR13832">
    <property type="entry name" value="PROTEIN PHOSPHATASE 2C"/>
    <property type="match status" value="1"/>
</dbReference>
<dbReference type="SMART" id="SM00331">
    <property type="entry name" value="PP2C_SIG"/>
    <property type="match status" value="1"/>
</dbReference>
<evidence type="ECO:0000256" key="1">
    <source>
        <dbReference type="SAM" id="MobiDB-lite"/>
    </source>
</evidence>
<dbReference type="eggNOG" id="COG0631">
    <property type="taxonomic scope" value="Bacteria"/>
</dbReference>
<dbReference type="STRING" id="1274.HX89_00785"/>
<dbReference type="HOGENOM" id="CLU_025431_1_1_11"/>
<dbReference type="KEGG" id="dni:HX89_00785"/>
<dbReference type="InterPro" id="IPR001932">
    <property type="entry name" value="PPM-type_phosphatase-like_dom"/>
</dbReference>
<dbReference type="Gene3D" id="3.60.40.10">
    <property type="entry name" value="PPM-type phosphatase domain"/>
    <property type="match status" value="1"/>
</dbReference>
<keyword evidence="2" id="KW-0812">Transmembrane</keyword>
<keyword evidence="2" id="KW-1133">Transmembrane helix</keyword>
<dbReference type="PANTHER" id="PTHR13832:SF827">
    <property type="entry name" value="PROTEIN PHOSPHATASE 1L"/>
    <property type="match status" value="1"/>
</dbReference>
<evidence type="ECO:0000313" key="4">
    <source>
        <dbReference type="EMBL" id="AIF39775.1"/>
    </source>
</evidence>
<dbReference type="SMART" id="SM00332">
    <property type="entry name" value="PP2Cc"/>
    <property type="match status" value="1"/>
</dbReference>
<name>A0A075JDP9_9MICO</name>
<dbReference type="GO" id="GO:0004722">
    <property type="term" value="F:protein serine/threonine phosphatase activity"/>
    <property type="evidence" value="ECO:0007669"/>
    <property type="project" value="InterPro"/>
</dbReference>
<dbReference type="GeneID" id="41839805"/>
<evidence type="ECO:0000259" key="3">
    <source>
        <dbReference type="PROSITE" id="PS51746"/>
    </source>
</evidence>
<dbReference type="SUPFAM" id="SSF81606">
    <property type="entry name" value="PP2C-like"/>
    <property type="match status" value="1"/>
</dbReference>
<dbReference type="InterPro" id="IPR036457">
    <property type="entry name" value="PPM-type-like_dom_sf"/>
</dbReference>
<dbReference type="PROSITE" id="PS51746">
    <property type="entry name" value="PPM_2"/>
    <property type="match status" value="1"/>
</dbReference>
<protein>
    <recommendedName>
        <fullName evidence="3">PPM-type phosphatase domain-containing protein</fullName>
    </recommendedName>
</protein>
<proteinExistence type="predicted"/>
<dbReference type="AlphaFoldDB" id="A0A075JDP9"/>
<dbReference type="InterPro" id="IPR015655">
    <property type="entry name" value="PP2C"/>
</dbReference>
<gene>
    <name evidence="4" type="ORF">HX89_00785</name>
</gene>
<dbReference type="Pfam" id="PF00481">
    <property type="entry name" value="PP2C"/>
    <property type="match status" value="1"/>
</dbReference>
<feature type="transmembrane region" description="Helical" evidence="2">
    <location>
        <begin position="312"/>
        <end position="333"/>
    </location>
</feature>
<keyword evidence="5" id="KW-1185">Reference proteome</keyword>
<sequence>MPIALRYAARSDVGLGSKKRNEDSAYASSSMLVLADGMGGHAAGDVASSTVVGELVQLDGDDIGADDALDQLADGIAEANEKLRSEMDADPTREGMGTTLIVLLKTGRQLAMANIGDSRAYQLRDGKFTQITKDHSFVQSLLDSGRITPDEAVHHPQRSLVTRVLTGREGDVPDLSLREARVGDRYLLCSDGLSDYVGARTIEEIFTEGASKSVGEVADSLIEIALKASTLDNVTVVVAEVANIDDVDLAARPDVVGAAVAHGLTQSLPTREQTPAEKARALSRELDGDDEPDETDKGAHLAETRPRRRGRLYAAIAALVLLLALAVAAVWGWTWSQSQYFIKDSGGRVTVYQGVDSKLGPIDLRHQQESTNIPTADLPEFWRSKVTSGIDASSEKEAAATVERLRAEMVACLAASASGNECTK</sequence>
<dbReference type="OrthoDB" id="9801841at2"/>
<keyword evidence="2" id="KW-0472">Membrane</keyword>
<organism evidence="4 5">
    <name type="scientific">Dermacoccus nishinomiyaensis</name>
    <dbReference type="NCBI Taxonomy" id="1274"/>
    <lineage>
        <taxon>Bacteria</taxon>
        <taxon>Bacillati</taxon>
        <taxon>Actinomycetota</taxon>
        <taxon>Actinomycetes</taxon>
        <taxon>Micrococcales</taxon>
        <taxon>Dermacoccaceae</taxon>
        <taxon>Dermacoccus</taxon>
    </lineage>
</organism>
<feature type="region of interest" description="Disordered" evidence="1">
    <location>
        <begin position="266"/>
        <end position="303"/>
    </location>
</feature>
<dbReference type="CDD" id="cd00143">
    <property type="entry name" value="PP2Cc"/>
    <property type="match status" value="1"/>
</dbReference>